<evidence type="ECO:0000313" key="1">
    <source>
        <dbReference type="EMBL" id="RDU74010.1"/>
    </source>
</evidence>
<dbReference type="OrthoDB" id="9134802at2"/>
<dbReference type="InterPro" id="IPR046100">
    <property type="entry name" value="DUF6037"/>
</dbReference>
<accession>A0A3D8J9N8</accession>
<gene>
    <name evidence="1" type="ORF">CQA57_03425</name>
</gene>
<reference evidence="1 2" key="1">
    <citation type="submission" date="2018-04" db="EMBL/GenBank/DDBJ databases">
        <title>Novel Campyloabacter and Helicobacter Species and Strains.</title>
        <authorList>
            <person name="Mannion A.J."/>
            <person name="Shen Z."/>
            <person name="Fox J.G."/>
        </authorList>
    </citation>
    <scope>NUCLEOTIDE SEQUENCE [LARGE SCALE GENOMIC DNA]</scope>
    <source>
        <strain evidence="1 2">MIT 04-9362</strain>
    </source>
</reference>
<dbReference type="AlphaFoldDB" id="A0A3D8J9N8"/>
<dbReference type="RefSeq" id="WP_115578840.1">
    <property type="nucleotide sequence ID" value="NZ_NXLX01000006.1"/>
</dbReference>
<name>A0A3D8J9N8_9HELI</name>
<proteinExistence type="predicted"/>
<comment type="caution">
    <text evidence="1">The sequence shown here is derived from an EMBL/GenBank/DDBJ whole genome shotgun (WGS) entry which is preliminary data.</text>
</comment>
<dbReference type="EMBL" id="NXLX01000006">
    <property type="protein sequence ID" value="RDU74010.1"/>
    <property type="molecule type" value="Genomic_DNA"/>
</dbReference>
<organism evidence="1 2">
    <name type="scientific">Helicobacter anseris</name>
    <dbReference type="NCBI Taxonomy" id="375926"/>
    <lineage>
        <taxon>Bacteria</taxon>
        <taxon>Pseudomonadati</taxon>
        <taxon>Campylobacterota</taxon>
        <taxon>Epsilonproteobacteria</taxon>
        <taxon>Campylobacterales</taxon>
        <taxon>Helicobacteraceae</taxon>
        <taxon>Helicobacter</taxon>
    </lineage>
</organism>
<dbReference type="Pfam" id="PF19503">
    <property type="entry name" value="DUF6037"/>
    <property type="match status" value="1"/>
</dbReference>
<dbReference type="Proteomes" id="UP000256695">
    <property type="component" value="Unassembled WGS sequence"/>
</dbReference>
<keyword evidence="2" id="KW-1185">Reference proteome</keyword>
<evidence type="ECO:0000313" key="2">
    <source>
        <dbReference type="Proteomes" id="UP000256695"/>
    </source>
</evidence>
<sequence>MYCMSGLKNLYKQMKDKDLTYTIFDYRHNSIALVAMFDIDKNPFQLLIIKKGTNLTLSLDIEYGFSLETFLLPEDYEKLKEILEIPRMPKGENPFQPSEFFKEFNKKIPSTLLEYTQSSEIKQIFAKFYNPDEDENKIYILGMIDWTGKNKTYSEKNREKTRILYPEVYRAIKDKNISIKYTSNENCSKNTTYQTCKFIHDEEE</sequence>
<protein>
    <submittedName>
        <fullName evidence="1">Uncharacterized protein</fullName>
    </submittedName>
</protein>